<proteinExistence type="predicted"/>
<evidence type="ECO:0000313" key="1">
    <source>
        <dbReference type="EMBL" id="KAH9717582.1"/>
    </source>
</evidence>
<reference evidence="2" key="1">
    <citation type="journal article" date="2023" name="Hortic. Res.">
        <title>A chromosome-level phased genome enabling allele-level studies in sweet orange: a case study on citrus Huanglongbing tolerance.</title>
        <authorList>
            <person name="Wu B."/>
            <person name="Yu Q."/>
            <person name="Deng Z."/>
            <person name="Duan Y."/>
            <person name="Luo F."/>
            <person name="Gmitter F. Jr."/>
        </authorList>
    </citation>
    <scope>NUCLEOTIDE SEQUENCE [LARGE SCALE GENOMIC DNA]</scope>
    <source>
        <strain evidence="2">cv. Valencia</strain>
    </source>
</reference>
<evidence type="ECO:0000313" key="2">
    <source>
        <dbReference type="Proteomes" id="UP000829398"/>
    </source>
</evidence>
<dbReference type="EMBL" id="CM039176">
    <property type="protein sequence ID" value="KAH9717582.1"/>
    <property type="molecule type" value="Genomic_DNA"/>
</dbReference>
<protein>
    <submittedName>
        <fullName evidence="1">Uncharacterized protein</fullName>
    </submittedName>
</protein>
<organism evidence="1 2">
    <name type="scientific">Citrus sinensis</name>
    <name type="common">Sweet orange</name>
    <name type="synonym">Citrus aurantium var. sinensis</name>
    <dbReference type="NCBI Taxonomy" id="2711"/>
    <lineage>
        <taxon>Eukaryota</taxon>
        <taxon>Viridiplantae</taxon>
        <taxon>Streptophyta</taxon>
        <taxon>Embryophyta</taxon>
        <taxon>Tracheophyta</taxon>
        <taxon>Spermatophyta</taxon>
        <taxon>Magnoliopsida</taxon>
        <taxon>eudicotyledons</taxon>
        <taxon>Gunneridae</taxon>
        <taxon>Pentapetalae</taxon>
        <taxon>rosids</taxon>
        <taxon>malvids</taxon>
        <taxon>Sapindales</taxon>
        <taxon>Rutaceae</taxon>
        <taxon>Aurantioideae</taxon>
        <taxon>Citrus</taxon>
    </lineage>
</organism>
<name>A0ACB8JIE5_CITSI</name>
<keyword evidence="2" id="KW-1185">Reference proteome</keyword>
<comment type="caution">
    <text evidence="1">The sequence shown here is derived from an EMBL/GenBank/DDBJ whole genome shotgun (WGS) entry which is preliminary data.</text>
</comment>
<gene>
    <name evidence="1" type="ORF">KPL71_021881</name>
</gene>
<accession>A0ACB8JIE5</accession>
<sequence>MNRANRIGQSNRLLVYRLVVRASVEERILQLAKKKLMLDQLFVNKSGSQKELFNDSPGINGKDIGENNTNIEEAVRDLEQKHRKQGGGLGDVYQDKCTEGTTTDREREQFGLLLILP</sequence>
<dbReference type="Proteomes" id="UP000829398">
    <property type="component" value="Chromosome 7"/>
</dbReference>